<dbReference type="RefSeq" id="WP_394471318.1">
    <property type="nucleotide sequence ID" value="NZ_JBIGHY010000005.1"/>
</dbReference>
<evidence type="ECO:0000313" key="5">
    <source>
        <dbReference type="Proteomes" id="UP001606300"/>
    </source>
</evidence>
<gene>
    <name evidence="4" type="ORF">ACG02S_15240</name>
</gene>
<dbReference type="InterPro" id="IPR014044">
    <property type="entry name" value="CAP_dom"/>
</dbReference>
<evidence type="ECO:0000259" key="3">
    <source>
        <dbReference type="Pfam" id="PF00188"/>
    </source>
</evidence>
<proteinExistence type="predicted"/>
<dbReference type="Gene3D" id="3.40.33.10">
    <property type="entry name" value="CAP"/>
    <property type="match status" value="1"/>
</dbReference>
<feature type="chain" id="PRO_5047070703" evidence="2">
    <location>
        <begin position="20"/>
        <end position="215"/>
    </location>
</feature>
<evidence type="ECO:0000313" key="4">
    <source>
        <dbReference type="EMBL" id="MFG6415250.1"/>
    </source>
</evidence>
<feature type="signal peptide" evidence="2">
    <location>
        <begin position="1"/>
        <end position="19"/>
    </location>
</feature>
<feature type="compositionally biased region" description="Pro residues" evidence="1">
    <location>
        <begin position="38"/>
        <end position="62"/>
    </location>
</feature>
<evidence type="ECO:0000256" key="2">
    <source>
        <dbReference type="SAM" id="SignalP"/>
    </source>
</evidence>
<name>A0ABW7ESL0_9BURK</name>
<reference evidence="4 5" key="1">
    <citation type="submission" date="2024-09" db="EMBL/GenBank/DDBJ databases">
        <title>Novel species of the genus Pelomonas and Roseateles isolated from streams.</title>
        <authorList>
            <person name="Lu H."/>
        </authorList>
    </citation>
    <scope>NUCLEOTIDE SEQUENCE [LARGE SCALE GENOMIC DNA]</scope>
    <source>
        <strain evidence="4 5">DC23W</strain>
    </source>
</reference>
<dbReference type="EMBL" id="JBIGHY010000005">
    <property type="protein sequence ID" value="MFG6415250.1"/>
    <property type="molecule type" value="Genomic_DNA"/>
</dbReference>
<dbReference type="PANTHER" id="PTHR31157">
    <property type="entry name" value="SCP DOMAIN-CONTAINING PROTEIN"/>
    <property type="match status" value="1"/>
</dbReference>
<keyword evidence="5" id="KW-1185">Reference proteome</keyword>
<dbReference type="InterPro" id="IPR035940">
    <property type="entry name" value="CAP_sf"/>
</dbReference>
<dbReference type="PANTHER" id="PTHR31157:SF1">
    <property type="entry name" value="SCP DOMAIN-CONTAINING PROTEIN"/>
    <property type="match status" value="1"/>
</dbReference>
<accession>A0ABW7ESL0</accession>
<feature type="domain" description="SCP" evidence="3">
    <location>
        <begin position="83"/>
        <end position="211"/>
    </location>
</feature>
<dbReference type="CDD" id="cd05379">
    <property type="entry name" value="CAP_bacterial"/>
    <property type="match status" value="1"/>
</dbReference>
<dbReference type="Proteomes" id="UP001606300">
    <property type="component" value="Unassembled WGS sequence"/>
</dbReference>
<dbReference type="SUPFAM" id="SSF55797">
    <property type="entry name" value="PR-1-like"/>
    <property type="match status" value="1"/>
</dbReference>
<comment type="caution">
    <text evidence="4">The sequence shown here is derived from an EMBL/GenBank/DDBJ whole genome shotgun (WGS) entry which is preliminary data.</text>
</comment>
<feature type="region of interest" description="Disordered" evidence="1">
    <location>
        <begin position="30"/>
        <end position="68"/>
    </location>
</feature>
<keyword evidence="2" id="KW-0732">Signal</keyword>
<dbReference type="Pfam" id="PF00188">
    <property type="entry name" value="CAP"/>
    <property type="match status" value="1"/>
</dbReference>
<organism evidence="4 5">
    <name type="scientific">Pelomonas dachongensis</name>
    <dbReference type="NCBI Taxonomy" id="3299029"/>
    <lineage>
        <taxon>Bacteria</taxon>
        <taxon>Pseudomonadati</taxon>
        <taxon>Pseudomonadota</taxon>
        <taxon>Betaproteobacteria</taxon>
        <taxon>Burkholderiales</taxon>
        <taxon>Sphaerotilaceae</taxon>
        <taxon>Roseateles</taxon>
    </lineage>
</organism>
<evidence type="ECO:0000256" key="1">
    <source>
        <dbReference type="SAM" id="MobiDB-lite"/>
    </source>
</evidence>
<sequence>MSLPALAPCPAPLSIALLAGTLALTGCGGGGGGSGAEPAPPPVAGTPAPTPTPPSPSPPPPASTTVGTRLTCNLPNFQAEMLEAVNARRRAGATCGAQGSFPAVTELTWNDTLTQSAAGHSDDMVARNFFSHTGSNGSSVGDRVTAAGYTWRSVGENIAAGQSTIAIVVDGWMKSDGHCANLMNANYRHIGVACVAGNANTTYRTYWTQNFGAPR</sequence>
<protein>
    <submittedName>
        <fullName evidence="4">CAP domain-containing protein</fullName>
    </submittedName>
</protein>